<sequence>MQSRTKLKSASLAVMLLMLASPGVLAKGSTAAANVTVLEPAFQMPGLQRSRILRLYLPPDYQSSNDSYPVLYMHDAQNLFDASTSYAGEWRVDESLNQLAQQGLKLIVVGIDNGGEFRNQELLPYSGPPIGQAQGDQYLQFLVTVVKPYIDQHYRTKADAANTGIMGSSMGGLISHYALLKYPQVFGRYGLFSPSYWAVGANVQQFSQQLPLPGQRLYFYMGLQEGGSMVPDIERLVHKLVAKGMTAQQAQYRLVEGADHNEAAWAAEFSRAVLWLYQGKVLP</sequence>
<gene>
    <name evidence="2" type="ORF">ACFO3I_08245</name>
</gene>
<dbReference type="Gene3D" id="3.40.50.1820">
    <property type="entry name" value="alpha/beta hydrolase"/>
    <property type="match status" value="1"/>
</dbReference>
<dbReference type="EMBL" id="JBHSGB010000006">
    <property type="protein sequence ID" value="MFC4655001.1"/>
    <property type="molecule type" value="Genomic_DNA"/>
</dbReference>
<dbReference type="Pfam" id="PF00756">
    <property type="entry name" value="Esterase"/>
    <property type="match status" value="1"/>
</dbReference>
<dbReference type="GO" id="GO:0016787">
    <property type="term" value="F:hydrolase activity"/>
    <property type="evidence" value="ECO:0007669"/>
    <property type="project" value="UniProtKB-KW"/>
</dbReference>
<accession>A0ABV9JL63</accession>
<feature type="signal peptide" evidence="1">
    <location>
        <begin position="1"/>
        <end position="26"/>
    </location>
</feature>
<dbReference type="InterPro" id="IPR029058">
    <property type="entry name" value="AB_hydrolase_fold"/>
</dbReference>
<keyword evidence="2" id="KW-0378">Hydrolase</keyword>
<evidence type="ECO:0000313" key="3">
    <source>
        <dbReference type="Proteomes" id="UP001595962"/>
    </source>
</evidence>
<dbReference type="Proteomes" id="UP001595962">
    <property type="component" value="Unassembled WGS sequence"/>
</dbReference>
<comment type="caution">
    <text evidence="2">The sequence shown here is derived from an EMBL/GenBank/DDBJ whole genome shotgun (WGS) entry which is preliminary data.</text>
</comment>
<keyword evidence="1" id="KW-0732">Signal</keyword>
<keyword evidence="3" id="KW-1185">Reference proteome</keyword>
<dbReference type="InterPro" id="IPR050583">
    <property type="entry name" value="Mycobacterial_A85_antigen"/>
</dbReference>
<organism evidence="2 3">
    <name type="scientific">Rheinheimera marina</name>
    <dbReference type="NCBI Taxonomy" id="1774958"/>
    <lineage>
        <taxon>Bacteria</taxon>
        <taxon>Pseudomonadati</taxon>
        <taxon>Pseudomonadota</taxon>
        <taxon>Gammaproteobacteria</taxon>
        <taxon>Chromatiales</taxon>
        <taxon>Chromatiaceae</taxon>
        <taxon>Rheinheimera</taxon>
    </lineage>
</organism>
<reference evidence="3" key="1">
    <citation type="journal article" date="2019" name="Int. J. Syst. Evol. Microbiol.">
        <title>The Global Catalogue of Microorganisms (GCM) 10K type strain sequencing project: providing services to taxonomists for standard genome sequencing and annotation.</title>
        <authorList>
            <consortium name="The Broad Institute Genomics Platform"/>
            <consortium name="The Broad Institute Genome Sequencing Center for Infectious Disease"/>
            <person name="Wu L."/>
            <person name="Ma J."/>
        </authorList>
    </citation>
    <scope>NUCLEOTIDE SEQUENCE [LARGE SCALE GENOMIC DNA]</scope>
    <source>
        <strain evidence="3">DT28</strain>
    </source>
</reference>
<protein>
    <submittedName>
        <fullName evidence="2">Alpha/beta hydrolase</fullName>
    </submittedName>
</protein>
<dbReference type="InterPro" id="IPR000801">
    <property type="entry name" value="Esterase-like"/>
</dbReference>
<evidence type="ECO:0000313" key="2">
    <source>
        <dbReference type="EMBL" id="MFC4655001.1"/>
    </source>
</evidence>
<evidence type="ECO:0000256" key="1">
    <source>
        <dbReference type="SAM" id="SignalP"/>
    </source>
</evidence>
<feature type="chain" id="PRO_5045298491" evidence="1">
    <location>
        <begin position="27"/>
        <end position="283"/>
    </location>
</feature>
<dbReference type="RefSeq" id="WP_377333234.1">
    <property type="nucleotide sequence ID" value="NZ_JBHSGB010000006.1"/>
</dbReference>
<proteinExistence type="predicted"/>
<dbReference type="PANTHER" id="PTHR48098:SF6">
    <property type="entry name" value="FERRI-BACILLIBACTIN ESTERASE BESA"/>
    <property type="match status" value="1"/>
</dbReference>
<name>A0ABV9JL63_9GAMM</name>
<dbReference type="SUPFAM" id="SSF53474">
    <property type="entry name" value="alpha/beta-Hydrolases"/>
    <property type="match status" value="1"/>
</dbReference>
<dbReference type="PANTHER" id="PTHR48098">
    <property type="entry name" value="ENTEROCHELIN ESTERASE-RELATED"/>
    <property type="match status" value="1"/>
</dbReference>